<dbReference type="Proteomes" id="UP000077202">
    <property type="component" value="Unassembled WGS sequence"/>
</dbReference>
<evidence type="ECO:0000313" key="2">
    <source>
        <dbReference type="EMBL" id="BBN14369.1"/>
    </source>
</evidence>
<evidence type="ECO:0000313" key="5">
    <source>
        <dbReference type="Proteomes" id="UP001162541"/>
    </source>
</evidence>
<evidence type="ECO:0000256" key="1">
    <source>
        <dbReference type="SAM" id="MobiDB-lite"/>
    </source>
</evidence>
<dbReference type="AlphaFoldDB" id="A0A176WPR5"/>
<dbReference type="EMBL" id="AP019871">
    <property type="protein sequence ID" value="BBN14369.1"/>
    <property type="molecule type" value="Genomic_DNA"/>
</dbReference>
<evidence type="ECO:0000313" key="3">
    <source>
        <dbReference type="EMBL" id="OAE35097.1"/>
    </source>
</evidence>
<accession>A0A176WPR5</accession>
<reference evidence="2" key="2">
    <citation type="journal article" date="2019" name="Curr. Biol.">
        <title>Chromatin organization in early land plants reveals an ancestral association between H3K27me3, transposons, and constitutive heterochromatin.</title>
        <authorList>
            <person name="Montgomery S.A."/>
            <person name="Tanizawa Y."/>
            <person name="Galik B."/>
            <person name="Wang N."/>
            <person name="Ito T."/>
            <person name="Mochizuki T."/>
            <person name="Akimcheva S."/>
            <person name="Bowman J."/>
            <person name="Cognat V."/>
            <person name="Drouard L."/>
            <person name="Ekker H."/>
            <person name="Houng S."/>
            <person name="Kohchi T."/>
            <person name="Lin S."/>
            <person name="Liu L.D."/>
            <person name="Nakamura Y."/>
            <person name="Valeeva L.R."/>
            <person name="Shakirov E.V."/>
            <person name="Shippen D.E."/>
            <person name="Wei W."/>
            <person name="Yagura M."/>
            <person name="Yamaoka S."/>
            <person name="Yamato K.T."/>
            <person name="Liu C."/>
            <person name="Berger F."/>
        </authorList>
    </citation>
    <scope>NUCLEOTIDE SEQUENCE [LARGE SCALE GENOMIC DNA]</scope>
    <source>
        <strain evidence="2">Tak-1</strain>
    </source>
</reference>
<sequence>MSSDQLQGAKDTAAQKAEQTKNFGEEKAGQAKDGTQAMAQGTKDKTNEAGKTTKEKTIDGKNSSGGMMQQAGDKAKETFENAKEAMTGGNK</sequence>
<dbReference type="Gene3D" id="1.10.287.700">
    <property type="entry name" value="Helix hairpin bin"/>
    <property type="match status" value="1"/>
</dbReference>
<gene>
    <name evidence="3" type="ORF">AXG93_763s1310</name>
    <name evidence="2" type="ORF">Mp_6g11090</name>
</gene>
<feature type="compositionally biased region" description="Basic and acidic residues" evidence="1">
    <location>
        <begin position="73"/>
        <end position="83"/>
    </location>
</feature>
<protein>
    <submittedName>
        <fullName evidence="3">Uncharacterized protein</fullName>
    </submittedName>
</protein>
<keyword evidence="4" id="KW-1185">Reference proteome</keyword>
<evidence type="ECO:0000313" key="4">
    <source>
        <dbReference type="Proteomes" id="UP000077202"/>
    </source>
</evidence>
<feature type="region of interest" description="Disordered" evidence="1">
    <location>
        <begin position="1"/>
        <end position="91"/>
    </location>
</feature>
<reference evidence="5" key="3">
    <citation type="journal article" date="2020" name="Curr. Biol.">
        <title>Chromatin organization in early land plants reveals an ancestral association between H3K27me3, transposons, and constitutive heterochromatin.</title>
        <authorList>
            <person name="Montgomery S.A."/>
            <person name="Tanizawa Y."/>
            <person name="Galik B."/>
            <person name="Wang N."/>
            <person name="Ito T."/>
            <person name="Mochizuki T."/>
            <person name="Akimcheva S."/>
            <person name="Bowman J.L."/>
            <person name="Cognat V."/>
            <person name="Marechal-Drouard L."/>
            <person name="Ekker H."/>
            <person name="Hong S.F."/>
            <person name="Kohchi T."/>
            <person name="Lin S.S."/>
            <person name="Liu L.D."/>
            <person name="Nakamura Y."/>
            <person name="Valeeva L.R."/>
            <person name="Shakirov E.V."/>
            <person name="Shippen D.E."/>
            <person name="Wei W.L."/>
            <person name="Yagura M."/>
            <person name="Yamaoka S."/>
            <person name="Yamato K.T."/>
            <person name="Liu C."/>
            <person name="Berger F."/>
        </authorList>
    </citation>
    <scope>NUCLEOTIDE SEQUENCE [LARGE SCALE GENOMIC DNA]</scope>
    <source>
        <strain evidence="5">Tak-1</strain>
    </source>
</reference>
<reference evidence="3 4" key="1">
    <citation type="submission" date="2016-03" db="EMBL/GenBank/DDBJ databases">
        <title>Mechanisms controlling the formation of the plant cell surface in tip-growing cells are functionally conserved among land plants.</title>
        <authorList>
            <person name="Honkanen S."/>
            <person name="Jones V.A."/>
            <person name="Morieri G."/>
            <person name="Champion C."/>
            <person name="Hetherington A.J."/>
            <person name="Kelly S."/>
            <person name="Saint-Marcoux D."/>
            <person name="Proust H."/>
            <person name="Prescott H."/>
            <person name="Dolan L."/>
        </authorList>
    </citation>
    <scope>NUCLEOTIDE SEQUENCE [LARGE SCALE GENOMIC DNA]</scope>
    <source>
        <strain evidence="4">cv. Tak-1 and cv. Tak-2</strain>
        <tissue evidence="3">Whole gametophyte</tissue>
    </source>
</reference>
<dbReference type="Proteomes" id="UP001162541">
    <property type="component" value="Chromosome 6"/>
</dbReference>
<dbReference type="EMBL" id="LVLJ01000267">
    <property type="protein sequence ID" value="OAE35097.1"/>
    <property type="molecule type" value="Genomic_DNA"/>
</dbReference>
<organism evidence="3 4">
    <name type="scientific">Marchantia polymorpha subsp. ruderalis</name>
    <dbReference type="NCBI Taxonomy" id="1480154"/>
    <lineage>
        <taxon>Eukaryota</taxon>
        <taxon>Viridiplantae</taxon>
        <taxon>Streptophyta</taxon>
        <taxon>Embryophyta</taxon>
        <taxon>Marchantiophyta</taxon>
        <taxon>Marchantiopsida</taxon>
        <taxon>Marchantiidae</taxon>
        <taxon>Marchantiales</taxon>
        <taxon>Marchantiaceae</taxon>
        <taxon>Marchantia</taxon>
    </lineage>
</organism>
<feature type="compositionally biased region" description="Basic and acidic residues" evidence="1">
    <location>
        <begin position="42"/>
        <end position="59"/>
    </location>
</feature>
<name>A0A176WPR5_MARPO</name>
<proteinExistence type="predicted"/>